<proteinExistence type="predicted"/>
<gene>
    <name evidence="2" type="ORF">ABUE31_03100</name>
</gene>
<comment type="caution">
    <text evidence="2">The sequence shown here is derived from an EMBL/GenBank/DDBJ whole genome shotgun (WGS) entry which is preliminary data.</text>
</comment>
<sequence>MLAYYINLDSRPDRRAFMERQFAVLRLEVERLPATTPSTIEADDPALPSLERLLTQLSAPEIAISISHFRAWRAMLDQGCGNVLVLEDDLLLSGRLPGFLSELEREAFAIDILRLETHQTEVRIHPRAEPAPTGFAFHQPLSFESGCGAYVISATCAARILSSPHRFSMPLDDLLFSLASPFRRRNTIRTAVPALALFRFEVTAEFNVPESILISDAHAERVRLSEWKGRNKPTGLRRVSREVARLRRQAANLLPALWIRLVARTVVVPFAGDGLSEPPSTVRPRA</sequence>
<dbReference type="InterPro" id="IPR002654">
    <property type="entry name" value="Glyco_trans_25"/>
</dbReference>
<dbReference type="CDD" id="cd06532">
    <property type="entry name" value="Glyco_transf_25"/>
    <property type="match status" value="1"/>
</dbReference>
<dbReference type="Pfam" id="PF01755">
    <property type="entry name" value="Glyco_transf_25"/>
    <property type="match status" value="1"/>
</dbReference>
<dbReference type="RefSeq" id="WP_367722029.1">
    <property type="nucleotide sequence ID" value="NZ_JBFOCI010000001.1"/>
</dbReference>
<dbReference type="EMBL" id="JBFOCI010000001">
    <property type="protein sequence ID" value="MEW9804973.1"/>
    <property type="molecule type" value="Genomic_DNA"/>
</dbReference>
<evidence type="ECO:0000313" key="2">
    <source>
        <dbReference type="EMBL" id="MEW9804973.1"/>
    </source>
</evidence>
<protein>
    <submittedName>
        <fullName evidence="2">Glycosyltransferase family 25 protein</fullName>
    </submittedName>
</protein>
<organism evidence="2 3">
    <name type="scientific">Mesorhizobium marinum</name>
    <dbReference type="NCBI Taxonomy" id="3228790"/>
    <lineage>
        <taxon>Bacteria</taxon>
        <taxon>Pseudomonadati</taxon>
        <taxon>Pseudomonadota</taxon>
        <taxon>Alphaproteobacteria</taxon>
        <taxon>Hyphomicrobiales</taxon>
        <taxon>Phyllobacteriaceae</taxon>
        <taxon>Mesorhizobium</taxon>
    </lineage>
</organism>
<name>A0ABV3QVL7_9HYPH</name>
<evidence type="ECO:0000313" key="3">
    <source>
        <dbReference type="Proteomes" id="UP001556196"/>
    </source>
</evidence>
<feature type="domain" description="Glycosyl transferase family 25" evidence="1">
    <location>
        <begin position="4"/>
        <end position="174"/>
    </location>
</feature>
<dbReference type="Proteomes" id="UP001556196">
    <property type="component" value="Unassembled WGS sequence"/>
</dbReference>
<keyword evidence="3" id="KW-1185">Reference proteome</keyword>
<accession>A0ABV3QVL7</accession>
<evidence type="ECO:0000259" key="1">
    <source>
        <dbReference type="Pfam" id="PF01755"/>
    </source>
</evidence>
<reference evidence="2 3" key="1">
    <citation type="submission" date="2024-06" db="EMBL/GenBank/DDBJ databases">
        <authorList>
            <person name="Tuo L."/>
        </authorList>
    </citation>
    <scope>NUCLEOTIDE SEQUENCE [LARGE SCALE GENOMIC DNA]</scope>
    <source>
        <strain evidence="2 3">ZMM04-5</strain>
    </source>
</reference>